<proteinExistence type="predicted"/>
<organism evidence="1 2">
    <name type="scientific">Uabimicrobium amorphum</name>
    <dbReference type="NCBI Taxonomy" id="2596890"/>
    <lineage>
        <taxon>Bacteria</taxon>
        <taxon>Pseudomonadati</taxon>
        <taxon>Planctomycetota</taxon>
        <taxon>Candidatus Uabimicrobiia</taxon>
        <taxon>Candidatus Uabimicrobiales</taxon>
        <taxon>Candidatus Uabimicrobiaceae</taxon>
        <taxon>Candidatus Uabimicrobium</taxon>
    </lineage>
</organism>
<name>A0A5S9IKZ2_UABAM</name>
<dbReference type="Proteomes" id="UP000326354">
    <property type="component" value="Chromosome"/>
</dbReference>
<dbReference type="PANTHER" id="PTHR34849:SF1">
    <property type="entry name" value="SLR0770 PROTEIN"/>
    <property type="match status" value="1"/>
</dbReference>
<protein>
    <recommendedName>
        <fullName evidence="3">DUF433 domain-containing protein</fullName>
    </recommendedName>
</protein>
<accession>A0A5S9IKZ2</accession>
<evidence type="ECO:0008006" key="3">
    <source>
        <dbReference type="Google" id="ProtNLM"/>
    </source>
</evidence>
<dbReference type="RefSeq" id="WP_151967567.1">
    <property type="nucleotide sequence ID" value="NZ_AP019860.1"/>
</dbReference>
<dbReference type="Pfam" id="PF04255">
    <property type="entry name" value="DUF433"/>
    <property type="match status" value="1"/>
</dbReference>
<dbReference type="PANTHER" id="PTHR34849">
    <property type="entry name" value="SSL5025 PROTEIN"/>
    <property type="match status" value="1"/>
</dbReference>
<gene>
    <name evidence="1" type="ORF">UABAM_01718</name>
</gene>
<reference evidence="1 2" key="1">
    <citation type="submission" date="2019-08" db="EMBL/GenBank/DDBJ databases">
        <title>Complete genome sequence of Candidatus Uab amorphum.</title>
        <authorList>
            <person name="Shiratori T."/>
            <person name="Suzuki S."/>
            <person name="Kakizawa Y."/>
            <person name="Ishida K."/>
        </authorList>
    </citation>
    <scope>NUCLEOTIDE SEQUENCE [LARGE SCALE GENOMIC DNA]</scope>
    <source>
        <strain evidence="1 2">SRT547</strain>
    </source>
</reference>
<dbReference type="AlphaFoldDB" id="A0A5S9IKZ2"/>
<dbReference type="InterPro" id="IPR009057">
    <property type="entry name" value="Homeodomain-like_sf"/>
</dbReference>
<evidence type="ECO:0000313" key="2">
    <source>
        <dbReference type="Proteomes" id="UP000326354"/>
    </source>
</evidence>
<dbReference type="SUPFAM" id="SSF46689">
    <property type="entry name" value="Homeodomain-like"/>
    <property type="match status" value="1"/>
</dbReference>
<keyword evidence="2" id="KW-1185">Reference proteome</keyword>
<dbReference type="Gene3D" id="1.10.10.10">
    <property type="entry name" value="Winged helix-like DNA-binding domain superfamily/Winged helix DNA-binding domain"/>
    <property type="match status" value="1"/>
</dbReference>
<sequence>MLATEYPHLTTKNGAIIIENTRFKVIDIVECYLAYGWSPDEIHRQYPFLTKSQICSAMAYYHDNEQKIHEQILADTEEIERRRKNSKQITRTELLARMKK</sequence>
<evidence type="ECO:0000313" key="1">
    <source>
        <dbReference type="EMBL" id="BBM83366.1"/>
    </source>
</evidence>
<dbReference type="KEGG" id="uam:UABAM_01718"/>
<dbReference type="InterPro" id="IPR007367">
    <property type="entry name" value="DUF433"/>
</dbReference>
<dbReference type="EMBL" id="AP019860">
    <property type="protein sequence ID" value="BBM83366.1"/>
    <property type="molecule type" value="Genomic_DNA"/>
</dbReference>
<dbReference type="InterPro" id="IPR036388">
    <property type="entry name" value="WH-like_DNA-bd_sf"/>
</dbReference>
<dbReference type="OrthoDB" id="284540at2"/>